<accession>A0A150JBW4</accession>
<accession>A0A150JIH6</accession>
<dbReference type="Proteomes" id="UP000092420">
    <property type="component" value="Unassembled WGS sequence"/>
</dbReference>
<gene>
    <name evidence="3" type="ORF">AN188_00865</name>
    <name evidence="4" type="ORF">APG09_01205</name>
</gene>
<dbReference type="EMBL" id="LNJB01000009">
    <property type="protein sequence ID" value="KYC54701.1"/>
    <property type="molecule type" value="Genomic_DNA"/>
</dbReference>
<keyword evidence="2" id="KW-1133">Transmembrane helix</keyword>
<evidence type="ECO:0000313" key="3">
    <source>
        <dbReference type="EMBL" id="KYC54701.1"/>
    </source>
</evidence>
<sequence length="340" mass="38982">MSRNIKIYALSLFILVALVLNFPSVSAESFLYSFNIESDITDIGHSQVNILTDVNIDKDFTYLTHQIIISDVQGNLTFENSIPRNLIYNIDLSYKDSNSSWNRLDVILENSENTKFTIDTQDKRGVFDYQFNVIYVISTRTIFNLAPNVLNSFDYVISSELEMGPEDIATVKITLPSGYKPFDSTGWRLQGGRFFYSTSLTGLEKNFYSVFYEEEDYGGSINSLKHEITKLTQENVKLTENIIEMQRAVESYKTKNQELTVDIKDLKDELIKSKEEQQNASKNTANFRYLSWGLTLTLPGMQFVLNLLRERSRISPIQLHLGTAIGTFIVFLVLYSLLFV</sequence>
<organism evidence="3 5">
    <name type="scientific">Candidatus Methanofastidiosum methylothiophilum</name>
    <dbReference type="NCBI Taxonomy" id="1705564"/>
    <lineage>
        <taxon>Archaea</taxon>
        <taxon>Methanobacteriati</taxon>
        <taxon>Methanobacteriota</taxon>
        <taxon>Stenosarchaea group</taxon>
        <taxon>Candidatus Methanofastidiosia</taxon>
        <taxon>Candidatus Methanofastidiosales</taxon>
        <taxon>Candidatus Methanofastidiosaceae</taxon>
        <taxon>Candidatus Methanofastidiosum</taxon>
    </lineage>
</organism>
<feature type="coiled-coil region" evidence="1">
    <location>
        <begin position="221"/>
        <end position="283"/>
    </location>
</feature>
<name>A0A150JFR2_9EURY</name>
<dbReference type="AlphaFoldDB" id="A0A150JFR2"/>
<proteinExistence type="predicted"/>
<keyword evidence="2" id="KW-0812">Transmembrane</keyword>
<evidence type="ECO:0000313" key="5">
    <source>
        <dbReference type="Proteomes" id="UP000092420"/>
    </source>
</evidence>
<keyword evidence="1" id="KW-0175">Coiled coil</keyword>
<evidence type="ECO:0000256" key="1">
    <source>
        <dbReference type="SAM" id="Coils"/>
    </source>
</evidence>
<protein>
    <submittedName>
        <fullName evidence="3">Uncharacterized protein</fullName>
    </submittedName>
</protein>
<comment type="caution">
    <text evidence="3">The sequence shown here is derived from an EMBL/GenBank/DDBJ whole genome shotgun (WGS) entry which is preliminary data.</text>
</comment>
<reference evidence="3 5" key="1">
    <citation type="journal article" date="2016" name="ISME J.">
        <title>Chasing the elusive Euryarchaeota class WSA2: genomes reveal a uniquely fastidious methyl-reducing methanogen.</title>
        <authorList>
            <person name="Nobu M.K."/>
            <person name="Narihiro T."/>
            <person name="Kuroda K."/>
            <person name="Mei R."/>
            <person name="Liu W.T."/>
        </authorList>
    </citation>
    <scope>NUCLEOTIDE SEQUENCE [LARGE SCALE GENOMIC DNA]</scope>
    <source>
        <strain evidence="3">ADurb1013_Bin02101</strain>
        <strain evidence="4">ADurb1213_Bin02801</strain>
    </source>
</reference>
<keyword evidence="2" id="KW-0472">Membrane</keyword>
<evidence type="ECO:0000313" key="4">
    <source>
        <dbReference type="EMBL" id="KYC57057.1"/>
    </source>
</evidence>
<dbReference type="EMBL" id="LNJE01000014">
    <property type="protein sequence ID" value="KYC57057.1"/>
    <property type="molecule type" value="Genomic_DNA"/>
</dbReference>
<accession>A0A150JFR2</accession>
<feature type="transmembrane region" description="Helical" evidence="2">
    <location>
        <begin position="319"/>
        <end position="338"/>
    </location>
</feature>
<evidence type="ECO:0000256" key="2">
    <source>
        <dbReference type="SAM" id="Phobius"/>
    </source>
</evidence>